<dbReference type="CDD" id="cd18361">
    <property type="entry name" value="BTB_POZ_KCTD1-like"/>
    <property type="match status" value="1"/>
</dbReference>
<feature type="domain" description="BTB" evidence="2">
    <location>
        <begin position="114"/>
        <end position="216"/>
    </location>
</feature>
<reference evidence="4" key="1">
    <citation type="submission" date="2015-02" db="EMBL/GenBank/DDBJ databases">
        <title>Genome sequencing for Strongylocentrotus purpuratus.</title>
        <authorList>
            <person name="Murali S."/>
            <person name="Liu Y."/>
            <person name="Vee V."/>
            <person name="English A."/>
            <person name="Wang M."/>
            <person name="Skinner E."/>
            <person name="Han Y."/>
            <person name="Muzny D.M."/>
            <person name="Worley K.C."/>
            <person name="Gibbs R.A."/>
        </authorList>
    </citation>
    <scope>NUCLEOTIDE SEQUENCE</scope>
</reference>
<dbReference type="EnsemblMetazoa" id="XM_003726088">
    <property type="protein sequence ID" value="XP_003726136"/>
    <property type="gene ID" value="LOC580452"/>
</dbReference>
<evidence type="ECO:0000313" key="4">
    <source>
        <dbReference type="Proteomes" id="UP000007110"/>
    </source>
</evidence>
<dbReference type="KEGG" id="spu:580452"/>
<dbReference type="OrthoDB" id="2414723at2759"/>
<dbReference type="GO" id="GO:0045892">
    <property type="term" value="P:negative regulation of DNA-templated transcription"/>
    <property type="evidence" value="ECO:0000318"/>
    <property type="project" value="GO_Central"/>
</dbReference>
<evidence type="ECO:0000313" key="3">
    <source>
        <dbReference type="EnsemblMetazoa" id="XP_003726136"/>
    </source>
</evidence>
<dbReference type="InterPro" id="IPR003131">
    <property type="entry name" value="T1-type_BTB"/>
</dbReference>
<name>A0A7M7GGT5_STRPU</name>
<dbReference type="CTD" id="79047"/>
<dbReference type="SMART" id="SM00225">
    <property type="entry name" value="BTB"/>
    <property type="match status" value="1"/>
</dbReference>
<dbReference type="Proteomes" id="UP000007110">
    <property type="component" value="Unassembled WGS sequence"/>
</dbReference>
<dbReference type="RefSeq" id="XP_003726136.1">
    <property type="nucleotide sequence ID" value="XM_003726088.3"/>
</dbReference>
<dbReference type="FunCoup" id="A0A7M7GGT5">
    <property type="interactions" value="591"/>
</dbReference>
<feature type="compositionally biased region" description="Polar residues" evidence="1">
    <location>
        <begin position="17"/>
        <end position="34"/>
    </location>
</feature>
<evidence type="ECO:0000259" key="2">
    <source>
        <dbReference type="SMART" id="SM00225"/>
    </source>
</evidence>
<sequence length="345" mass="38122">MTSVCDSRGHSPLRPTTEFTDSKMSNGKTSTDFSSPYAMEIGDQKISTSFMSGVKRKMSSSLSPSPVTTPRANSVTPPPTSTGITTPSTTQHQSSSQTQHSGVPRVAPNTRYTAPVHIDVGGQIYTSTLETLTKFPESRLSKLFTGHIPIILDSLKQHYFIDRDGHLFRYILNYMRTARLLLPGDFTEMEALYEEARYYNLTPMMEALEQMKSSEESSKTTQEKREKTPAIKLESGCTGNECVIVHTSPDCVERISLSGDKNIIYELFPEVGSIICNSSPTAAGWAQDSNYVIRFPLNGFCKMNTVQVLQRLLQNNFGVIASSGGGIEGSQFSEYVLSRKYGQLT</sequence>
<accession>A0A7M7GGT5</accession>
<dbReference type="SUPFAM" id="SSF54695">
    <property type="entry name" value="POZ domain"/>
    <property type="match status" value="1"/>
</dbReference>
<dbReference type="GO" id="GO:0051260">
    <property type="term" value="P:protein homooligomerization"/>
    <property type="evidence" value="ECO:0007669"/>
    <property type="project" value="InterPro"/>
</dbReference>
<protein>
    <recommendedName>
        <fullName evidence="2">BTB domain-containing protein</fullName>
    </recommendedName>
</protein>
<dbReference type="InterPro" id="IPR048595">
    <property type="entry name" value="KCTD1-15-like_C"/>
</dbReference>
<proteinExistence type="predicted"/>
<dbReference type="Gene3D" id="3.30.710.10">
    <property type="entry name" value="Potassium Channel Kv1.1, Chain A"/>
    <property type="match status" value="1"/>
</dbReference>
<organism evidence="3 4">
    <name type="scientific">Strongylocentrotus purpuratus</name>
    <name type="common">Purple sea urchin</name>
    <dbReference type="NCBI Taxonomy" id="7668"/>
    <lineage>
        <taxon>Eukaryota</taxon>
        <taxon>Metazoa</taxon>
        <taxon>Echinodermata</taxon>
        <taxon>Eleutherozoa</taxon>
        <taxon>Echinozoa</taxon>
        <taxon>Echinoidea</taxon>
        <taxon>Euechinoidea</taxon>
        <taxon>Echinacea</taxon>
        <taxon>Camarodonta</taxon>
        <taxon>Echinidea</taxon>
        <taxon>Strongylocentrotidae</taxon>
        <taxon>Strongylocentrotus</taxon>
    </lineage>
</organism>
<feature type="compositionally biased region" description="Basic and acidic residues" evidence="1">
    <location>
        <begin position="212"/>
        <end position="229"/>
    </location>
</feature>
<dbReference type="InterPro" id="IPR011333">
    <property type="entry name" value="SKP1/BTB/POZ_sf"/>
</dbReference>
<reference evidence="3" key="2">
    <citation type="submission" date="2021-01" db="UniProtKB">
        <authorList>
            <consortium name="EnsemblMetazoa"/>
        </authorList>
    </citation>
    <scope>IDENTIFICATION</scope>
</reference>
<dbReference type="GeneID" id="580452"/>
<dbReference type="PANTHER" id="PTHR14499">
    <property type="entry name" value="POTASSIUM CHANNEL TETRAMERIZATION DOMAIN-CONTAINING"/>
    <property type="match status" value="1"/>
</dbReference>
<dbReference type="PANTHER" id="PTHR14499:SF67">
    <property type="entry name" value="BTB_POZ DOMAIN-CONTAINING PROTEIN TIWAZ"/>
    <property type="match status" value="1"/>
</dbReference>
<feature type="region of interest" description="Disordered" evidence="1">
    <location>
        <begin position="57"/>
        <end position="108"/>
    </location>
</feature>
<feature type="compositionally biased region" description="Low complexity" evidence="1">
    <location>
        <begin position="81"/>
        <end position="101"/>
    </location>
</feature>
<dbReference type="GO" id="GO:0003714">
    <property type="term" value="F:transcription corepressor activity"/>
    <property type="evidence" value="ECO:0000318"/>
    <property type="project" value="GO_Central"/>
</dbReference>
<feature type="region of interest" description="Disordered" evidence="1">
    <location>
        <begin position="1"/>
        <end position="36"/>
    </location>
</feature>
<evidence type="ECO:0000256" key="1">
    <source>
        <dbReference type="SAM" id="MobiDB-lite"/>
    </source>
</evidence>
<dbReference type="InParanoid" id="A0A7M7GGT5"/>
<feature type="region of interest" description="Disordered" evidence="1">
    <location>
        <begin position="210"/>
        <end position="229"/>
    </location>
</feature>
<dbReference type="OMA" id="YFDIVPM"/>
<dbReference type="Pfam" id="PF02214">
    <property type="entry name" value="BTB_2"/>
    <property type="match status" value="1"/>
</dbReference>
<keyword evidence="4" id="KW-1185">Reference proteome</keyword>
<dbReference type="Pfam" id="PF20871">
    <property type="entry name" value="KCTD1-15_CTD"/>
    <property type="match status" value="1"/>
</dbReference>
<dbReference type="InterPro" id="IPR000210">
    <property type="entry name" value="BTB/POZ_dom"/>
</dbReference>
<dbReference type="AlphaFoldDB" id="A0A7M7GGT5"/>